<evidence type="ECO:0000313" key="3">
    <source>
        <dbReference type="Proteomes" id="UP000231203"/>
    </source>
</evidence>
<dbReference type="AlphaFoldDB" id="A0A2G6MQQ1"/>
<dbReference type="InterPro" id="IPR000594">
    <property type="entry name" value="ThiF_NAD_FAD-bd"/>
</dbReference>
<accession>A0A2G6MQQ1</accession>
<dbReference type="Proteomes" id="UP000231203">
    <property type="component" value="Unassembled WGS sequence"/>
</dbReference>
<sequence length="257" mass="27676">MTRDVSQISSFARLEQLLGKETVDRLKTSRVAVFGLGAVGSFVVEGLARSGIGYLRLVDFDRVDPSNINRQIFALHSTLGLEKAVVARARVLDINPDCEVDLHTSFVNAHSLSQFLSPDLDMVVDAIDGLNAKVSLILGATQMGLHLISSMGAAGRTDVSMIRTGDLFETQVCPLARMVRRRLRRRGLSRGVPCVYSIELPLNKEPFEDKDAVDPLSEEHVDGGQGRPRPPIGSAGWVPGCFGLTIAGLAVKTIAAG</sequence>
<dbReference type="InterPro" id="IPR045886">
    <property type="entry name" value="ThiF/MoeB/HesA"/>
</dbReference>
<gene>
    <name evidence="2" type="ORF">CSA25_05825</name>
</gene>
<comment type="caution">
    <text evidence="2">The sequence shown here is derived from an EMBL/GenBank/DDBJ whole genome shotgun (WGS) entry which is preliminary data.</text>
</comment>
<feature type="domain" description="THIF-type NAD/FAD binding fold" evidence="1">
    <location>
        <begin position="16"/>
        <end position="254"/>
    </location>
</feature>
<dbReference type="GO" id="GO:0061504">
    <property type="term" value="P:cyclic threonylcarbamoyladenosine biosynthetic process"/>
    <property type="evidence" value="ECO:0007669"/>
    <property type="project" value="TreeGrafter"/>
</dbReference>
<dbReference type="PANTHER" id="PTHR43267:SF1">
    <property type="entry name" value="TRNA THREONYLCARBAMOYLADENOSINE DEHYDRATASE"/>
    <property type="match status" value="1"/>
</dbReference>
<dbReference type="SUPFAM" id="SSF69572">
    <property type="entry name" value="Activating enzymes of the ubiquitin-like proteins"/>
    <property type="match status" value="1"/>
</dbReference>
<proteinExistence type="predicted"/>
<dbReference type="EMBL" id="PDTI01000051">
    <property type="protein sequence ID" value="PIE62341.1"/>
    <property type="molecule type" value="Genomic_DNA"/>
</dbReference>
<protein>
    <submittedName>
        <fullName evidence="2">tRNA threonylcarbamoyladenosine dehydratase</fullName>
    </submittedName>
</protein>
<dbReference type="GO" id="GO:0008641">
    <property type="term" value="F:ubiquitin-like modifier activating enzyme activity"/>
    <property type="evidence" value="ECO:0007669"/>
    <property type="project" value="InterPro"/>
</dbReference>
<dbReference type="PANTHER" id="PTHR43267">
    <property type="entry name" value="TRNA THREONYLCARBAMOYLADENOSINE DEHYDRATASE"/>
    <property type="match status" value="1"/>
</dbReference>
<dbReference type="CDD" id="cd00755">
    <property type="entry name" value="YgdL_like"/>
    <property type="match status" value="1"/>
</dbReference>
<organism evidence="2 3">
    <name type="scientific">Desulfobacter postgatei</name>
    <dbReference type="NCBI Taxonomy" id="2293"/>
    <lineage>
        <taxon>Bacteria</taxon>
        <taxon>Pseudomonadati</taxon>
        <taxon>Thermodesulfobacteriota</taxon>
        <taxon>Desulfobacteria</taxon>
        <taxon>Desulfobacterales</taxon>
        <taxon>Desulfobacteraceae</taxon>
        <taxon>Desulfobacter</taxon>
    </lineage>
</organism>
<dbReference type="Gene3D" id="3.40.50.720">
    <property type="entry name" value="NAD(P)-binding Rossmann-like Domain"/>
    <property type="match status" value="1"/>
</dbReference>
<evidence type="ECO:0000313" key="2">
    <source>
        <dbReference type="EMBL" id="PIE62341.1"/>
    </source>
</evidence>
<dbReference type="Pfam" id="PF00899">
    <property type="entry name" value="ThiF"/>
    <property type="match status" value="1"/>
</dbReference>
<dbReference type="GO" id="GO:0061503">
    <property type="term" value="F:tRNA threonylcarbamoyladenosine dehydratase"/>
    <property type="evidence" value="ECO:0007669"/>
    <property type="project" value="TreeGrafter"/>
</dbReference>
<evidence type="ECO:0000259" key="1">
    <source>
        <dbReference type="Pfam" id="PF00899"/>
    </source>
</evidence>
<reference evidence="2 3" key="1">
    <citation type="submission" date="2017-10" db="EMBL/GenBank/DDBJ databases">
        <title>Novel microbial diversity and functional potential in the marine mammal oral microbiome.</title>
        <authorList>
            <person name="Dudek N.K."/>
            <person name="Sun C.L."/>
            <person name="Burstein D."/>
            <person name="Kantor R.S."/>
            <person name="Aliaga Goltsman D.S."/>
            <person name="Bik E.M."/>
            <person name="Thomas B.C."/>
            <person name="Banfield J.F."/>
            <person name="Relman D.A."/>
        </authorList>
    </citation>
    <scope>NUCLEOTIDE SEQUENCE [LARGE SCALE GENOMIC DNA]</scope>
    <source>
        <strain evidence="2">DOLJORAL78_47_202</strain>
    </source>
</reference>
<name>A0A2G6MQQ1_9BACT</name>
<dbReference type="InterPro" id="IPR035985">
    <property type="entry name" value="Ubiquitin-activating_enz"/>
</dbReference>